<reference evidence="2" key="1">
    <citation type="submission" date="2014-12" db="EMBL/GenBank/DDBJ databases">
        <title>Insight into the proteome of Arion vulgaris.</title>
        <authorList>
            <person name="Aradska J."/>
            <person name="Bulat T."/>
            <person name="Smidak R."/>
            <person name="Sarate P."/>
            <person name="Gangsoo J."/>
            <person name="Sialana F."/>
            <person name="Bilban M."/>
            <person name="Lubec G."/>
        </authorList>
    </citation>
    <scope>NUCLEOTIDE SEQUENCE</scope>
    <source>
        <tissue evidence="2">Skin</tissue>
    </source>
</reference>
<gene>
    <name evidence="2" type="primary">ORF140369</name>
    <name evidence="1" type="synonym">ORF140356</name>
</gene>
<evidence type="ECO:0000313" key="1">
    <source>
        <dbReference type="EMBL" id="CEK84037.1"/>
    </source>
</evidence>
<sequence length="60" mass="7127">MPWHKNHQRMYALPALSAENILSTHVNVAKVMKSDLITDRFCNKKHIVSLYSENKRRLEY</sequence>
<dbReference type="EMBL" id="HACG01037177">
    <property type="protein sequence ID" value="CEK84042.1"/>
    <property type="molecule type" value="Transcribed_RNA"/>
</dbReference>
<accession>A0A0B7ATV7</accession>
<protein>
    <submittedName>
        <fullName evidence="2">Uncharacterized protein</fullName>
    </submittedName>
</protein>
<evidence type="ECO:0000313" key="2">
    <source>
        <dbReference type="EMBL" id="CEK84042.1"/>
    </source>
</evidence>
<dbReference type="EMBL" id="HACG01037172">
    <property type="protein sequence ID" value="CEK84037.1"/>
    <property type="molecule type" value="Transcribed_RNA"/>
</dbReference>
<dbReference type="AlphaFoldDB" id="A0A0B7ATV7"/>
<name>A0A0B7ATV7_9EUPU</name>
<proteinExistence type="predicted"/>
<organism evidence="2">
    <name type="scientific">Arion vulgaris</name>
    <dbReference type="NCBI Taxonomy" id="1028688"/>
    <lineage>
        <taxon>Eukaryota</taxon>
        <taxon>Metazoa</taxon>
        <taxon>Spiralia</taxon>
        <taxon>Lophotrochozoa</taxon>
        <taxon>Mollusca</taxon>
        <taxon>Gastropoda</taxon>
        <taxon>Heterobranchia</taxon>
        <taxon>Euthyneura</taxon>
        <taxon>Panpulmonata</taxon>
        <taxon>Eupulmonata</taxon>
        <taxon>Stylommatophora</taxon>
        <taxon>Helicina</taxon>
        <taxon>Arionoidea</taxon>
        <taxon>Arionidae</taxon>
        <taxon>Arion</taxon>
    </lineage>
</organism>